<dbReference type="EMBL" id="JAVREM010000001">
    <property type="protein sequence ID" value="MDT0316889.1"/>
    <property type="molecule type" value="Genomic_DNA"/>
</dbReference>
<dbReference type="Gene3D" id="1.10.1760.20">
    <property type="match status" value="1"/>
</dbReference>
<evidence type="ECO:0000313" key="3">
    <source>
        <dbReference type="Proteomes" id="UP001183420"/>
    </source>
</evidence>
<accession>A0ABU2LH25</accession>
<keyword evidence="1" id="KW-1133">Transmembrane helix</keyword>
<name>A0ABU2LH25_9ACTN</name>
<dbReference type="Proteomes" id="UP001183420">
    <property type="component" value="Unassembled WGS sequence"/>
</dbReference>
<feature type="transmembrane region" description="Helical" evidence="1">
    <location>
        <begin position="177"/>
        <end position="198"/>
    </location>
</feature>
<dbReference type="Pfam" id="PF12822">
    <property type="entry name" value="ECF_trnsprt"/>
    <property type="match status" value="1"/>
</dbReference>
<evidence type="ECO:0000256" key="1">
    <source>
        <dbReference type="SAM" id="Phobius"/>
    </source>
</evidence>
<protein>
    <submittedName>
        <fullName evidence="2">ECF transporter S component</fullName>
    </submittedName>
</protein>
<dbReference type="RefSeq" id="WP_311594620.1">
    <property type="nucleotide sequence ID" value="NZ_JAVREM010000001.1"/>
</dbReference>
<keyword evidence="1" id="KW-0812">Transmembrane</keyword>
<feature type="transmembrane region" description="Helical" evidence="1">
    <location>
        <begin position="53"/>
        <end position="72"/>
    </location>
</feature>
<keyword evidence="1" id="KW-0472">Membrane</keyword>
<feature type="transmembrane region" description="Helical" evidence="1">
    <location>
        <begin position="240"/>
        <end position="258"/>
    </location>
</feature>
<comment type="caution">
    <text evidence="2">The sequence shown here is derived from an EMBL/GenBank/DDBJ whole genome shotgun (WGS) entry which is preliminary data.</text>
</comment>
<gene>
    <name evidence="2" type="ORF">RNC47_00900</name>
</gene>
<feature type="transmembrane region" description="Helical" evidence="1">
    <location>
        <begin position="148"/>
        <end position="165"/>
    </location>
</feature>
<dbReference type="PIRSF" id="PIRSF037395">
    <property type="entry name" value="UCP037395_ABCper"/>
    <property type="match status" value="1"/>
</dbReference>
<proteinExistence type="predicted"/>
<dbReference type="InterPro" id="IPR017196">
    <property type="entry name" value="ECF_substrate-spec_UCP037395"/>
</dbReference>
<reference evidence="3" key="1">
    <citation type="submission" date="2023-07" db="EMBL/GenBank/DDBJ databases">
        <title>30 novel species of actinomycetes from the DSMZ collection.</title>
        <authorList>
            <person name="Nouioui I."/>
        </authorList>
    </citation>
    <scope>NUCLEOTIDE SEQUENCE [LARGE SCALE GENOMIC DNA]</scope>
    <source>
        <strain evidence="3">DSM 44918</strain>
    </source>
</reference>
<dbReference type="InterPro" id="IPR024529">
    <property type="entry name" value="ECF_trnsprt_substrate-spec"/>
</dbReference>
<keyword evidence="3" id="KW-1185">Reference proteome</keyword>
<organism evidence="2 3">
    <name type="scientific">Streptomyces millisiae</name>
    <dbReference type="NCBI Taxonomy" id="3075542"/>
    <lineage>
        <taxon>Bacteria</taxon>
        <taxon>Bacillati</taxon>
        <taxon>Actinomycetota</taxon>
        <taxon>Actinomycetes</taxon>
        <taxon>Kitasatosporales</taxon>
        <taxon>Streptomycetaceae</taxon>
        <taxon>Streptomyces</taxon>
    </lineage>
</organism>
<feature type="transmembrane region" description="Helical" evidence="1">
    <location>
        <begin position="20"/>
        <end position="41"/>
    </location>
</feature>
<evidence type="ECO:0000313" key="2">
    <source>
        <dbReference type="EMBL" id="MDT0316889.1"/>
    </source>
</evidence>
<sequence>MTDQQPSTTRRATALRVGPRAAAVLALASLIGLAMFCWPLLSPPEPQAMAHAGHAPLLFVLLLPVVLAVVLAEFSEGGIDPKTLALLGVLAAVNAALRPLGAGTAGIETVFFVLILAGRVFGPGFGFALGAVSLFASALLTAGVGPWLPFQMIAAGWVGLGAGLLPRRPTGRAEIALLAGYGMLAAYAFGLLMNLWFWPYATGPDTQLSIDPEAGVPENLHTFVLYTLATSTFGWDTGRALTNAVAVVVLGPAVLTTLRRAARRAAFDAPVTFTPASASAPHRAHHEGALSR</sequence>